<proteinExistence type="predicted"/>
<dbReference type="AlphaFoldDB" id="A0A370HCY0"/>
<evidence type="ECO:0000313" key="2">
    <source>
        <dbReference type="EMBL" id="RDI52713.1"/>
    </source>
</evidence>
<gene>
    <name evidence="2" type="ORF">DFR68_10397</name>
</gene>
<dbReference type="EMBL" id="QQAZ01000003">
    <property type="protein sequence ID" value="RDI52713.1"/>
    <property type="molecule type" value="Genomic_DNA"/>
</dbReference>
<evidence type="ECO:0000313" key="3">
    <source>
        <dbReference type="Proteomes" id="UP000255355"/>
    </source>
</evidence>
<keyword evidence="3" id="KW-1185">Reference proteome</keyword>
<dbReference type="Proteomes" id="UP000255355">
    <property type="component" value="Unassembled WGS sequence"/>
</dbReference>
<comment type="caution">
    <text evidence="2">The sequence shown here is derived from an EMBL/GenBank/DDBJ whole genome shotgun (WGS) entry which is preliminary data.</text>
</comment>
<evidence type="ECO:0000256" key="1">
    <source>
        <dbReference type="SAM" id="MobiDB-lite"/>
    </source>
</evidence>
<accession>A0A370HCY0</accession>
<name>A0A370HCY0_9NOCA</name>
<feature type="compositionally biased region" description="Polar residues" evidence="1">
    <location>
        <begin position="108"/>
        <end position="127"/>
    </location>
</feature>
<feature type="region of interest" description="Disordered" evidence="1">
    <location>
        <begin position="105"/>
        <end position="130"/>
    </location>
</feature>
<dbReference type="Pfam" id="PF12079">
    <property type="entry name" value="DUF3558"/>
    <property type="match status" value="1"/>
</dbReference>
<sequence>MVGVVGFVGSACGTVPPDDEAVVTEVPADCSDAWKPVEQSIQAFAGEAYDASTEFETGSRGADYGSQELNCAKKFGASIPREPVENHRTPMWRRVSISYSEARHHTTAGATTSSLQTSPGTIPTVTPSPGIGGDATISIVDAPEGEARKVRVKFRTGRLMVTVETSGKDWSGVPETPPVTDSPELRADLRTGAESIAKAVARQPLSAVTLTGSSSTGTPTTTQVATPVWDPCQISQQNLTAAGLLLDSGSSFRQRTPGSATCRWHGDGYELSAYSDDSTFESSIYNSPEYARPKPVVIGDRYALQVHQDDLEEYCNLAFELREKVDRSDYGGRTLRFQIWQEEGRSRTELCDELIRTVGILASSLPPTI</sequence>
<protein>
    <submittedName>
        <fullName evidence="2">Uncharacterized protein DUF3558</fullName>
    </submittedName>
</protein>
<dbReference type="InterPro" id="IPR024520">
    <property type="entry name" value="DUF3558"/>
</dbReference>
<reference evidence="2 3" key="1">
    <citation type="submission" date="2018-07" db="EMBL/GenBank/DDBJ databases">
        <title>Genomic Encyclopedia of Type Strains, Phase IV (KMG-IV): sequencing the most valuable type-strain genomes for metagenomic binning, comparative biology and taxonomic classification.</title>
        <authorList>
            <person name="Goeker M."/>
        </authorList>
    </citation>
    <scope>NUCLEOTIDE SEQUENCE [LARGE SCALE GENOMIC DNA]</scope>
    <source>
        <strain evidence="2 3">DSM 44952</strain>
    </source>
</reference>
<organism evidence="2 3">
    <name type="scientific">Nocardia mexicana</name>
    <dbReference type="NCBI Taxonomy" id="279262"/>
    <lineage>
        <taxon>Bacteria</taxon>
        <taxon>Bacillati</taxon>
        <taxon>Actinomycetota</taxon>
        <taxon>Actinomycetes</taxon>
        <taxon>Mycobacteriales</taxon>
        <taxon>Nocardiaceae</taxon>
        <taxon>Nocardia</taxon>
    </lineage>
</organism>